<dbReference type="PANTHER" id="PTHR21343:SF8">
    <property type="entry name" value="DRTGG DOMAIN-CONTAINING PROTEIN"/>
    <property type="match status" value="1"/>
</dbReference>
<dbReference type="EMBL" id="JACWUN010000002">
    <property type="protein sequence ID" value="MBD1399524.1"/>
    <property type="molecule type" value="Genomic_DNA"/>
</dbReference>
<feature type="domain" description="DRTGG" evidence="3">
    <location>
        <begin position="220"/>
        <end position="329"/>
    </location>
</feature>
<dbReference type="InterPro" id="IPR027417">
    <property type="entry name" value="P-loop_NTPase"/>
</dbReference>
<dbReference type="AlphaFoldDB" id="A0A8J6UNH6"/>
<evidence type="ECO:0000256" key="2">
    <source>
        <dbReference type="ARBA" id="ARBA00022962"/>
    </source>
</evidence>
<dbReference type="PANTHER" id="PTHR21343">
    <property type="entry name" value="DETHIOBIOTIN SYNTHETASE"/>
    <property type="match status" value="1"/>
</dbReference>
<sequence length="365" mass="40283">MARKIFVAATGMNSGKTTTSVSLMHMALRKYKKVGFIKPIGPKPVEFQGQLADKDAVLMARYFGLENDLHLMSPFVLQDGDTRRVIDGELTREQIRNQVFGAIKELDEKNDFLIIEGAGHTGVGTVLGCNNAHIAKMTGATVLLVTGGGLGNVIDSAQVNIALFQKEQARVKAILINKIIPEKREQTLKYLDMAFADEDITVLGGFNYQPILANPTMRRIAGVLGVELKANYDQSQRIIHHVQIGAASAQRVVELLRDSTLVIVNSSRDELLVTLSNLYHLDEFRPRIAGVVIPGSSEISHITMKIINSSGIPYMIAKRTSSKVFEMISDDVSKLTVEDTHKLKLLTELAEKRLNFEEIDALLDT</sequence>
<dbReference type="SUPFAM" id="SSF75138">
    <property type="entry name" value="HprK N-terminal domain-like"/>
    <property type="match status" value="1"/>
</dbReference>
<reference evidence="4" key="1">
    <citation type="submission" date="2020-09" db="EMBL/GenBank/DDBJ databases">
        <title>Pelobacter alkaliphilus sp. nov., a novel anaerobic arsenate-reducing bacterium from terrestrial mud volcano.</title>
        <authorList>
            <person name="Khomyakova M.A."/>
            <person name="Merkel A.Y."/>
            <person name="Slobodkin A.I."/>
        </authorList>
    </citation>
    <scope>NUCLEOTIDE SEQUENCE</scope>
    <source>
        <strain evidence="4">M08fum</strain>
    </source>
</reference>
<dbReference type="CDD" id="cd03109">
    <property type="entry name" value="DTBS"/>
    <property type="match status" value="1"/>
</dbReference>
<dbReference type="Gene3D" id="3.40.1390.20">
    <property type="entry name" value="HprK N-terminal domain-like"/>
    <property type="match status" value="1"/>
</dbReference>
<accession>A0A8J6UNH6</accession>
<evidence type="ECO:0000313" key="5">
    <source>
        <dbReference type="Proteomes" id="UP000632828"/>
    </source>
</evidence>
<dbReference type="SUPFAM" id="SSF52540">
    <property type="entry name" value="P-loop containing nucleoside triphosphate hydrolases"/>
    <property type="match status" value="1"/>
</dbReference>
<comment type="caution">
    <text evidence="4">The sequence shown here is derived from an EMBL/GenBank/DDBJ whole genome shotgun (WGS) entry which is preliminary data.</text>
</comment>
<dbReference type="InterPro" id="IPR028979">
    <property type="entry name" value="Ser_kin/Pase_Hpr-like_N_sf"/>
</dbReference>
<comment type="subunit">
    <text evidence="1">Homohexamer.</text>
</comment>
<organism evidence="4 5">
    <name type="scientific">Pelovirga terrestris</name>
    <dbReference type="NCBI Taxonomy" id="2771352"/>
    <lineage>
        <taxon>Bacteria</taxon>
        <taxon>Pseudomonadati</taxon>
        <taxon>Thermodesulfobacteriota</taxon>
        <taxon>Desulfuromonadia</taxon>
        <taxon>Geobacterales</taxon>
        <taxon>Geobacteraceae</taxon>
        <taxon>Pelovirga</taxon>
    </lineage>
</organism>
<protein>
    <submittedName>
        <fullName evidence="4">AAA family ATPase</fullName>
    </submittedName>
</protein>
<dbReference type="InterPro" id="IPR010766">
    <property type="entry name" value="DRTGG"/>
</dbReference>
<dbReference type="Gene3D" id="3.40.50.300">
    <property type="entry name" value="P-loop containing nucleotide triphosphate hydrolases"/>
    <property type="match status" value="1"/>
</dbReference>
<dbReference type="Proteomes" id="UP000632828">
    <property type="component" value="Unassembled WGS sequence"/>
</dbReference>
<evidence type="ECO:0000313" key="4">
    <source>
        <dbReference type="EMBL" id="MBD1399524.1"/>
    </source>
</evidence>
<dbReference type="RefSeq" id="WP_191153798.1">
    <property type="nucleotide sequence ID" value="NZ_JACWUN010000002.1"/>
</dbReference>
<name>A0A8J6UNH6_9BACT</name>
<keyword evidence="2" id="KW-0315">Glutamine amidotransferase</keyword>
<gene>
    <name evidence="4" type="ORF">ICT70_02465</name>
</gene>
<evidence type="ECO:0000259" key="3">
    <source>
        <dbReference type="Pfam" id="PF07085"/>
    </source>
</evidence>
<dbReference type="Pfam" id="PF07085">
    <property type="entry name" value="DRTGG"/>
    <property type="match status" value="1"/>
</dbReference>
<evidence type="ECO:0000256" key="1">
    <source>
        <dbReference type="ARBA" id="ARBA00011643"/>
    </source>
</evidence>
<proteinExistence type="predicted"/>
<keyword evidence="5" id="KW-1185">Reference proteome</keyword>
<dbReference type="Pfam" id="PF13500">
    <property type="entry name" value="AAA_26"/>
    <property type="match status" value="1"/>
</dbReference>